<evidence type="ECO:0000313" key="3">
    <source>
        <dbReference type="Proteomes" id="UP000315295"/>
    </source>
</evidence>
<reference evidence="2 3" key="1">
    <citation type="journal article" date="2019" name="G3 (Bethesda)">
        <title>Sequencing of a Wild Apple (Malus baccata) Genome Unravels the Differences Between Cultivated and Wild Apple Species Regarding Disease Resistance and Cold Tolerance.</title>
        <authorList>
            <person name="Chen X."/>
        </authorList>
    </citation>
    <scope>NUCLEOTIDE SEQUENCE [LARGE SCALE GENOMIC DNA]</scope>
    <source>
        <strain evidence="3">cv. Shandingzi</strain>
        <tissue evidence="2">Leaves</tissue>
    </source>
</reference>
<proteinExistence type="predicted"/>
<name>A0A540KCF4_MALBA</name>
<feature type="compositionally biased region" description="Low complexity" evidence="1">
    <location>
        <begin position="1"/>
        <end position="14"/>
    </location>
</feature>
<dbReference type="EMBL" id="VIEB01001478">
    <property type="protein sequence ID" value="TQD71889.1"/>
    <property type="molecule type" value="Genomic_DNA"/>
</dbReference>
<feature type="compositionally biased region" description="Polar residues" evidence="1">
    <location>
        <begin position="17"/>
        <end position="30"/>
    </location>
</feature>
<accession>A0A540KCF4</accession>
<protein>
    <submittedName>
        <fullName evidence="2">Uncharacterized protein</fullName>
    </submittedName>
</protein>
<dbReference type="Proteomes" id="UP000315295">
    <property type="component" value="Unassembled WGS sequence"/>
</dbReference>
<sequence>MASSDQSSSTSFKSKAAPNSSSALRLSATSIAKPLHHRRHYDMESRKDEDWYRQRRKLGGGKKKLI</sequence>
<evidence type="ECO:0000256" key="1">
    <source>
        <dbReference type="SAM" id="MobiDB-lite"/>
    </source>
</evidence>
<evidence type="ECO:0000313" key="2">
    <source>
        <dbReference type="EMBL" id="TQD71889.1"/>
    </source>
</evidence>
<gene>
    <name evidence="2" type="ORF">C1H46_042579</name>
</gene>
<comment type="caution">
    <text evidence="2">The sequence shown here is derived from an EMBL/GenBank/DDBJ whole genome shotgun (WGS) entry which is preliminary data.</text>
</comment>
<dbReference type="AlphaFoldDB" id="A0A540KCF4"/>
<organism evidence="2 3">
    <name type="scientific">Malus baccata</name>
    <name type="common">Siberian crab apple</name>
    <name type="synonym">Pyrus baccata</name>
    <dbReference type="NCBI Taxonomy" id="106549"/>
    <lineage>
        <taxon>Eukaryota</taxon>
        <taxon>Viridiplantae</taxon>
        <taxon>Streptophyta</taxon>
        <taxon>Embryophyta</taxon>
        <taxon>Tracheophyta</taxon>
        <taxon>Spermatophyta</taxon>
        <taxon>Magnoliopsida</taxon>
        <taxon>eudicotyledons</taxon>
        <taxon>Gunneridae</taxon>
        <taxon>Pentapetalae</taxon>
        <taxon>rosids</taxon>
        <taxon>fabids</taxon>
        <taxon>Rosales</taxon>
        <taxon>Rosaceae</taxon>
        <taxon>Amygdaloideae</taxon>
        <taxon>Maleae</taxon>
        <taxon>Malus</taxon>
    </lineage>
</organism>
<keyword evidence="3" id="KW-1185">Reference proteome</keyword>
<feature type="region of interest" description="Disordered" evidence="1">
    <location>
        <begin position="1"/>
        <end position="49"/>
    </location>
</feature>